<evidence type="ECO:0000313" key="2">
    <source>
        <dbReference type="EMBL" id="KAF7280470.1"/>
    </source>
</evidence>
<reference evidence="2" key="1">
    <citation type="submission" date="2020-08" db="EMBL/GenBank/DDBJ databases">
        <title>Genome sequencing and assembly of the red palm weevil Rhynchophorus ferrugineus.</title>
        <authorList>
            <person name="Dias G.B."/>
            <person name="Bergman C.M."/>
            <person name="Manee M."/>
        </authorList>
    </citation>
    <scope>NUCLEOTIDE SEQUENCE</scope>
    <source>
        <strain evidence="2">AA-2017</strain>
        <tissue evidence="2">Whole larva</tissue>
    </source>
</reference>
<gene>
    <name evidence="2" type="ORF">GWI33_005839</name>
</gene>
<organism evidence="2 3">
    <name type="scientific">Rhynchophorus ferrugineus</name>
    <name type="common">Red palm weevil</name>
    <name type="synonym">Curculio ferrugineus</name>
    <dbReference type="NCBI Taxonomy" id="354439"/>
    <lineage>
        <taxon>Eukaryota</taxon>
        <taxon>Metazoa</taxon>
        <taxon>Ecdysozoa</taxon>
        <taxon>Arthropoda</taxon>
        <taxon>Hexapoda</taxon>
        <taxon>Insecta</taxon>
        <taxon>Pterygota</taxon>
        <taxon>Neoptera</taxon>
        <taxon>Endopterygota</taxon>
        <taxon>Coleoptera</taxon>
        <taxon>Polyphaga</taxon>
        <taxon>Cucujiformia</taxon>
        <taxon>Curculionidae</taxon>
        <taxon>Dryophthorinae</taxon>
        <taxon>Rhynchophorus</taxon>
    </lineage>
</organism>
<accession>A0A834MHP9</accession>
<dbReference type="EMBL" id="JAACXV010000294">
    <property type="protein sequence ID" value="KAF7280470.1"/>
    <property type="molecule type" value="Genomic_DNA"/>
</dbReference>
<feature type="compositionally biased region" description="Basic residues" evidence="1">
    <location>
        <begin position="1"/>
        <end position="10"/>
    </location>
</feature>
<keyword evidence="3" id="KW-1185">Reference proteome</keyword>
<evidence type="ECO:0000256" key="1">
    <source>
        <dbReference type="SAM" id="MobiDB-lite"/>
    </source>
</evidence>
<protein>
    <submittedName>
        <fullName evidence="2">Uncharacterized protein</fullName>
    </submittedName>
</protein>
<sequence>MSRPFLRRSRPPPSPFSPFVHEGSDGVLDDVVASSIGRVHRDGKRNRITNMMGEGVEEDGRGSVIRFPSGFKECRTVRGVERSVESDNMKLRLEIRSIQNFSVLFFKYKVGKKVNSGFSKVVHFKLHVIMLVVEAIDIVLFEY</sequence>
<dbReference type="AlphaFoldDB" id="A0A834MHP9"/>
<dbReference type="Proteomes" id="UP000625711">
    <property type="component" value="Unassembled WGS sequence"/>
</dbReference>
<proteinExistence type="predicted"/>
<comment type="caution">
    <text evidence="2">The sequence shown here is derived from an EMBL/GenBank/DDBJ whole genome shotgun (WGS) entry which is preliminary data.</text>
</comment>
<evidence type="ECO:0000313" key="3">
    <source>
        <dbReference type="Proteomes" id="UP000625711"/>
    </source>
</evidence>
<name>A0A834MHP9_RHYFE</name>
<feature type="region of interest" description="Disordered" evidence="1">
    <location>
        <begin position="1"/>
        <end position="20"/>
    </location>
</feature>